<protein>
    <submittedName>
        <fullName evidence="1">Uncharacterized protein</fullName>
    </submittedName>
</protein>
<dbReference type="EMBL" id="BTRK01000006">
    <property type="protein sequence ID" value="GMR60183.1"/>
    <property type="molecule type" value="Genomic_DNA"/>
</dbReference>
<organism evidence="1 2">
    <name type="scientific">Pristionchus mayeri</name>
    <dbReference type="NCBI Taxonomy" id="1317129"/>
    <lineage>
        <taxon>Eukaryota</taxon>
        <taxon>Metazoa</taxon>
        <taxon>Ecdysozoa</taxon>
        <taxon>Nematoda</taxon>
        <taxon>Chromadorea</taxon>
        <taxon>Rhabditida</taxon>
        <taxon>Rhabditina</taxon>
        <taxon>Diplogasteromorpha</taxon>
        <taxon>Diplogasteroidea</taxon>
        <taxon>Neodiplogasteridae</taxon>
        <taxon>Pristionchus</taxon>
    </lineage>
</organism>
<sequence length="67" mass="8028">FLPLFLLSLVHSQGQIHHERTNEYTRKVISDLFKERSRSNRIKYGPIQYRTHREENEDTCSSYCNGK</sequence>
<feature type="non-terminal residue" evidence="1">
    <location>
        <position position="67"/>
    </location>
</feature>
<evidence type="ECO:0000313" key="1">
    <source>
        <dbReference type="EMBL" id="GMR60183.1"/>
    </source>
</evidence>
<gene>
    <name evidence="1" type="ORF">PMAYCL1PPCAC_30378</name>
</gene>
<accession>A0AAN5DAX8</accession>
<proteinExistence type="predicted"/>
<dbReference type="AlphaFoldDB" id="A0AAN5DAX8"/>
<reference evidence="2" key="1">
    <citation type="submission" date="2022-10" db="EMBL/GenBank/DDBJ databases">
        <title>Genome assembly of Pristionchus species.</title>
        <authorList>
            <person name="Yoshida K."/>
            <person name="Sommer R.J."/>
        </authorList>
    </citation>
    <scope>NUCLEOTIDE SEQUENCE [LARGE SCALE GENOMIC DNA]</scope>
    <source>
        <strain evidence="2">RS5460</strain>
    </source>
</reference>
<evidence type="ECO:0000313" key="2">
    <source>
        <dbReference type="Proteomes" id="UP001328107"/>
    </source>
</evidence>
<dbReference type="Proteomes" id="UP001328107">
    <property type="component" value="Unassembled WGS sequence"/>
</dbReference>
<comment type="caution">
    <text evidence="1">The sequence shown here is derived from an EMBL/GenBank/DDBJ whole genome shotgun (WGS) entry which is preliminary data.</text>
</comment>
<keyword evidence="2" id="KW-1185">Reference proteome</keyword>
<feature type="non-terminal residue" evidence="1">
    <location>
        <position position="1"/>
    </location>
</feature>
<name>A0AAN5DAX8_9BILA</name>